<keyword evidence="3" id="KW-1185">Reference proteome</keyword>
<dbReference type="Proteomes" id="UP000273326">
    <property type="component" value="Chromosome"/>
</dbReference>
<proteinExistence type="predicted"/>
<dbReference type="EMBL" id="CP034465">
    <property type="protein sequence ID" value="AZP04161.1"/>
    <property type="molecule type" value="Genomic_DNA"/>
</dbReference>
<evidence type="ECO:0000259" key="1">
    <source>
        <dbReference type="Pfam" id="PF13556"/>
    </source>
</evidence>
<dbReference type="Pfam" id="PF13556">
    <property type="entry name" value="HTH_30"/>
    <property type="match status" value="1"/>
</dbReference>
<protein>
    <recommendedName>
        <fullName evidence="1">PucR C-terminal helix-turn-helix domain-containing protein</fullName>
    </recommendedName>
</protein>
<dbReference type="InterPro" id="IPR051448">
    <property type="entry name" value="CdaR-like_regulators"/>
</dbReference>
<reference evidence="3" key="1">
    <citation type="submission" date="2018-12" db="EMBL/GenBank/DDBJ databases">
        <title>Complete genome sequencing of Jeotgalibaca sp. H21T32.</title>
        <authorList>
            <person name="Bae J.-W."/>
            <person name="Lee S.-Y."/>
        </authorList>
    </citation>
    <scope>NUCLEOTIDE SEQUENCE [LARGE SCALE GENOMIC DNA]</scope>
    <source>
        <strain evidence="3">H21T32</strain>
    </source>
</reference>
<organism evidence="2 3">
    <name type="scientific">Jeotgalibaca ciconiae</name>
    <dbReference type="NCBI Taxonomy" id="2496265"/>
    <lineage>
        <taxon>Bacteria</taxon>
        <taxon>Bacillati</taxon>
        <taxon>Bacillota</taxon>
        <taxon>Bacilli</taxon>
        <taxon>Lactobacillales</taxon>
        <taxon>Carnobacteriaceae</taxon>
        <taxon>Jeotgalibaca</taxon>
    </lineage>
</organism>
<dbReference type="InterPro" id="IPR009057">
    <property type="entry name" value="Homeodomain-like_sf"/>
</dbReference>
<dbReference type="OrthoDB" id="9792148at2"/>
<dbReference type="Gene3D" id="1.10.10.2840">
    <property type="entry name" value="PucR C-terminal helix-turn-helix domain"/>
    <property type="match status" value="1"/>
</dbReference>
<sequence length="293" mass="34151">MIDDLLQELFPEIQINNSSWVGEDYFSVPYEEKWVHFPNDSITEREKKLIVQLMSPETVPFKKQTNRWAKFLLEGSKQIPVDYEKIQLLQVSIKITNNDSFDYQLWLDSFKNTLSFIEDGFFITEQYGVLIIYNPTHIDLLDEIEGILNVLDDDFTVQTSVYLGQNWFVTENLPKLFAEEQQIFMDQHSHFQRKKIATLADNALTHFSHEATSKSTILQTLKESILSIDGGSELIVSMWNNLGNISKAANELYVHRNTLQYRIDRFFQETGINLKTMDDLLLSYLAIISRNES</sequence>
<dbReference type="InterPro" id="IPR042070">
    <property type="entry name" value="PucR_C-HTH_sf"/>
</dbReference>
<evidence type="ECO:0000313" key="3">
    <source>
        <dbReference type="Proteomes" id="UP000273326"/>
    </source>
</evidence>
<dbReference type="SUPFAM" id="SSF46689">
    <property type="entry name" value="Homeodomain-like"/>
    <property type="match status" value="1"/>
</dbReference>
<accession>A0A3Q9BK25</accession>
<dbReference type="PANTHER" id="PTHR33744:SF15">
    <property type="entry name" value="CARBOHYDRATE DIACID REGULATOR"/>
    <property type="match status" value="1"/>
</dbReference>
<dbReference type="AlphaFoldDB" id="A0A3Q9BK25"/>
<name>A0A3Q9BK25_9LACT</name>
<gene>
    <name evidence="2" type="ORF">EJN90_05460</name>
</gene>
<dbReference type="KEGG" id="jeh:EJN90_05460"/>
<feature type="domain" description="PucR C-terminal helix-turn-helix" evidence="1">
    <location>
        <begin position="241"/>
        <end position="287"/>
    </location>
</feature>
<dbReference type="InterPro" id="IPR025736">
    <property type="entry name" value="PucR_C-HTH_dom"/>
</dbReference>
<dbReference type="RefSeq" id="WP_126109307.1">
    <property type="nucleotide sequence ID" value="NZ_CP034465.1"/>
</dbReference>
<evidence type="ECO:0000313" key="2">
    <source>
        <dbReference type="EMBL" id="AZP04161.1"/>
    </source>
</evidence>
<dbReference type="PANTHER" id="PTHR33744">
    <property type="entry name" value="CARBOHYDRATE DIACID REGULATOR"/>
    <property type="match status" value="1"/>
</dbReference>